<evidence type="ECO:0000256" key="2">
    <source>
        <dbReference type="ARBA" id="ARBA00022801"/>
    </source>
</evidence>
<reference evidence="6 7" key="1">
    <citation type="journal article" date="2014" name="PLoS Genet.">
        <title>Phylogenetically driven sequencing of extremely halophilic archaea reveals strategies for static and dynamic osmo-response.</title>
        <authorList>
            <person name="Becker E.A."/>
            <person name="Seitzer P.M."/>
            <person name="Tritt A."/>
            <person name="Larsen D."/>
            <person name="Krusor M."/>
            <person name="Yao A.I."/>
            <person name="Wu D."/>
            <person name="Madern D."/>
            <person name="Eisen J.A."/>
            <person name="Darling A.E."/>
            <person name="Facciotti M.T."/>
        </authorList>
    </citation>
    <scope>NUCLEOTIDE SEQUENCE [LARGE SCALE GENOMIC DNA]</scope>
    <source>
        <strain evidence="6 7">JCM 13561</strain>
    </source>
</reference>
<dbReference type="NCBIfam" id="NF011435">
    <property type="entry name" value="PRK14866.1-1"/>
    <property type="match status" value="1"/>
</dbReference>
<dbReference type="Pfam" id="PF04414">
    <property type="entry name" value="tRNA_deacylase"/>
    <property type="match status" value="1"/>
</dbReference>
<dbReference type="AlphaFoldDB" id="M0NWQ4"/>
<comment type="caution">
    <text evidence="6">The sequence shown here is derived from an EMBL/GenBank/DDBJ whole genome shotgun (WGS) entry which is preliminary data.</text>
</comment>
<gene>
    <name evidence="4" type="primary">dtdA</name>
    <name evidence="6" type="ORF">C470_04711</name>
</gene>
<evidence type="ECO:0000256" key="1">
    <source>
        <dbReference type="ARBA" id="ARBA00022723"/>
    </source>
</evidence>
<dbReference type="HAMAP" id="MF_00562">
    <property type="entry name" value="Deacylase_DtdA"/>
    <property type="match status" value="1"/>
</dbReference>
<sequence>MIAIVVSRADSASAHIGERLLEVGDWETREDGSRPDADGGGTYYRTDGFELREFDDLHIRLSDPTAAFDCDPEFLAFVSRHSGETGELLTAHVTGNFGGAEYGGDPESLARAAPGAEKRVVGALARHAPDGYEVGIECTHHGPTDVAVPSLFVELGSDEPQWEDPEAARAVARAVLDLRETGADLSGGSEGRPRHVVGFGGGHYAPRFTRIVRETEWAVGHVGADWALADLGAADANRDVIEAAFERSRAERAVIDGDRPDLAAVVEELGYRVVSETWVREVGDAPLPLVEHLEAEIGPVDEGLRFGAVALDGDVIGDSDPADVGAEAVGDAVRIRDLPADLLARAQGLDADAAREAVESVAVAFDTEQGGTRAAGRVAFATVPEAPGYADLVEGLAEVLETGYDAVEVAPDRNAVVASETAFDPALAAERGVPEGPAFGRLADGEPVDVDGETVEPGDVSRTRADRFPIDAVSRD</sequence>
<comment type="catalytic activity">
    <reaction evidence="4">
        <text>glycyl-tRNA(Ala) + H2O = tRNA(Ala) + glycine + H(+)</text>
        <dbReference type="Rhea" id="RHEA:53744"/>
        <dbReference type="Rhea" id="RHEA-COMP:9657"/>
        <dbReference type="Rhea" id="RHEA-COMP:13640"/>
        <dbReference type="ChEBI" id="CHEBI:15377"/>
        <dbReference type="ChEBI" id="CHEBI:15378"/>
        <dbReference type="ChEBI" id="CHEBI:57305"/>
        <dbReference type="ChEBI" id="CHEBI:78442"/>
        <dbReference type="ChEBI" id="CHEBI:78522"/>
        <dbReference type="EC" id="3.1.1.96"/>
    </reaction>
</comment>
<dbReference type="RefSeq" id="WP_008365636.1">
    <property type="nucleotide sequence ID" value="NZ_AOJF01000029.1"/>
</dbReference>
<dbReference type="PANTHER" id="PTHR34667">
    <property type="entry name" value="D-AMINOACYL-TRNA DEACYLASE"/>
    <property type="match status" value="1"/>
</dbReference>
<dbReference type="GO" id="GO:0051499">
    <property type="term" value="F:D-aminoacyl-tRNA deacylase activity"/>
    <property type="evidence" value="ECO:0007669"/>
    <property type="project" value="UniProtKB-UniRule"/>
</dbReference>
<protein>
    <recommendedName>
        <fullName evidence="4">D-aminoacyl-tRNA deacylase</fullName>
        <ecNumber evidence="4">3.1.1.96</ecNumber>
    </recommendedName>
</protein>
<dbReference type="PANTHER" id="PTHR34667:SF1">
    <property type="entry name" value="D-AMINOACYL-TRNA DEACYLASE"/>
    <property type="match status" value="1"/>
</dbReference>
<comment type="cofactor">
    <cofactor evidence="4">
        <name>Zn(2+)</name>
        <dbReference type="ChEBI" id="CHEBI:29105"/>
    </cofactor>
    <text evidence="4">Binds 2 Zn(2+) ions per subunit.</text>
</comment>
<organism evidence="6 7">
    <name type="scientific">Halorubrum distributum JCM 13561</name>
    <dbReference type="NCBI Taxonomy" id="1227483"/>
    <lineage>
        <taxon>Archaea</taxon>
        <taxon>Methanobacteriati</taxon>
        <taxon>Methanobacteriota</taxon>
        <taxon>Stenosarchaea group</taxon>
        <taxon>Halobacteria</taxon>
        <taxon>Halobacteriales</taxon>
        <taxon>Haloferacaceae</taxon>
        <taxon>Halorubrum</taxon>
        <taxon>Halorubrum distributum group</taxon>
    </lineage>
</organism>
<comment type="similarity">
    <text evidence="4">Belongs to the DtdA deacylase family.</text>
</comment>
<dbReference type="Gene3D" id="3.40.630.50">
    <property type="entry name" value="AF0625-like"/>
    <property type="match status" value="1"/>
</dbReference>
<dbReference type="PATRIC" id="fig|1227483.3.peg.923"/>
<keyword evidence="3 4" id="KW-0862">Zinc</keyword>
<feature type="region of interest" description="Disordered" evidence="5">
    <location>
        <begin position="434"/>
        <end position="462"/>
    </location>
</feature>
<proteinExistence type="inferred from homology"/>
<dbReference type="EC" id="3.1.1.96" evidence="4"/>
<dbReference type="InterPro" id="IPR018033">
    <property type="entry name" value="Deacylase_DtdA_archaea"/>
</dbReference>
<dbReference type="Gene3D" id="3.40.50.10700">
    <property type="entry name" value="AF0625-like"/>
    <property type="match status" value="1"/>
</dbReference>
<name>M0NWQ4_9EURY</name>
<dbReference type="Proteomes" id="UP000011581">
    <property type="component" value="Unassembled WGS sequence"/>
</dbReference>
<dbReference type="SUPFAM" id="SSF142535">
    <property type="entry name" value="AF0625-like"/>
    <property type="match status" value="1"/>
</dbReference>
<comment type="subunit">
    <text evidence="4">Monomer.</text>
</comment>
<dbReference type="GO" id="GO:0019478">
    <property type="term" value="P:D-amino acid catabolic process"/>
    <property type="evidence" value="ECO:0007669"/>
    <property type="project" value="UniProtKB-UniRule"/>
</dbReference>
<dbReference type="GO" id="GO:0008270">
    <property type="term" value="F:zinc ion binding"/>
    <property type="evidence" value="ECO:0007669"/>
    <property type="project" value="UniProtKB-UniRule"/>
</dbReference>
<feature type="compositionally biased region" description="Acidic residues" evidence="5">
    <location>
        <begin position="446"/>
        <end position="456"/>
    </location>
</feature>
<evidence type="ECO:0000313" key="6">
    <source>
        <dbReference type="EMBL" id="EMA62256.1"/>
    </source>
</evidence>
<keyword evidence="1 4" id="KW-0479">Metal-binding</keyword>
<keyword evidence="2 4" id="KW-0378">Hydrolase</keyword>
<accession>M0NWQ4</accession>
<dbReference type="InterPro" id="IPR007508">
    <property type="entry name" value="DtdA"/>
</dbReference>
<evidence type="ECO:0000256" key="4">
    <source>
        <dbReference type="HAMAP-Rule" id="MF_00562"/>
    </source>
</evidence>
<comment type="function">
    <text evidence="4">D-aminoacyl-tRNA deacylase with broad substrate specificity. By recycling D-aminoacyl-tRNA to D-amino acids and free tRNA molecules, this enzyme counteracts the toxicity associated with the formation of D-aminoacyl-tRNA entities in vivo.</text>
</comment>
<evidence type="ECO:0000313" key="7">
    <source>
        <dbReference type="Proteomes" id="UP000011581"/>
    </source>
</evidence>
<evidence type="ECO:0000256" key="5">
    <source>
        <dbReference type="SAM" id="MobiDB-lite"/>
    </source>
</evidence>
<dbReference type="EMBL" id="AOJF01000029">
    <property type="protein sequence ID" value="EMA62256.1"/>
    <property type="molecule type" value="Genomic_DNA"/>
</dbReference>
<dbReference type="GO" id="GO:0106026">
    <property type="term" value="F:Gly-tRNA(Ala) deacylase activity"/>
    <property type="evidence" value="ECO:0007669"/>
    <property type="project" value="RHEA"/>
</dbReference>
<evidence type="ECO:0000256" key="3">
    <source>
        <dbReference type="ARBA" id="ARBA00022833"/>
    </source>
</evidence>
<comment type="catalytic activity">
    <reaction evidence="4">
        <text>a D-aminoacyl-tRNA + H2O = a tRNA + a D-alpha-amino acid + H(+)</text>
        <dbReference type="Rhea" id="RHEA:13953"/>
        <dbReference type="Rhea" id="RHEA-COMP:10123"/>
        <dbReference type="Rhea" id="RHEA-COMP:10124"/>
        <dbReference type="ChEBI" id="CHEBI:15377"/>
        <dbReference type="ChEBI" id="CHEBI:15378"/>
        <dbReference type="ChEBI" id="CHEBI:59871"/>
        <dbReference type="ChEBI" id="CHEBI:78442"/>
        <dbReference type="ChEBI" id="CHEBI:79333"/>
        <dbReference type="EC" id="3.1.1.96"/>
    </reaction>
</comment>